<dbReference type="EMBL" id="BSXT01000281">
    <property type="protein sequence ID" value="GMF23290.1"/>
    <property type="molecule type" value="Genomic_DNA"/>
</dbReference>
<name>A0A9W6WZS4_9STRA</name>
<reference evidence="1" key="1">
    <citation type="submission" date="2023-04" db="EMBL/GenBank/DDBJ databases">
        <title>Phytophthora fragariaefolia NBRC 109709.</title>
        <authorList>
            <person name="Ichikawa N."/>
            <person name="Sato H."/>
            <person name="Tonouchi N."/>
        </authorList>
    </citation>
    <scope>NUCLEOTIDE SEQUENCE</scope>
    <source>
        <strain evidence="1">NBRC 109709</strain>
    </source>
</reference>
<accession>A0A9W6WZS4</accession>
<gene>
    <name evidence="1" type="ORF">Pfra01_000364800</name>
</gene>
<dbReference type="Proteomes" id="UP001165121">
    <property type="component" value="Unassembled WGS sequence"/>
</dbReference>
<sequence length="167" mass="16810">MTRLITSETASPRAFDAAVLVRDPHLGSEYCGVDCRSSGSGCSAALMELLGGCTGQASVHHNVCSMQPLGSALPEGSTREGVGAAVVVNPALSQSLVTAPWVQAFADARAQAAADASAAADSPSDTSCPRTPIPAADQAYVQAELGENAPAQARLGVLADFASPAEI</sequence>
<evidence type="ECO:0000313" key="2">
    <source>
        <dbReference type="Proteomes" id="UP001165121"/>
    </source>
</evidence>
<keyword evidence="2" id="KW-1185">Reference proteome</keyword>
<comment type="caution">
    <text evidence="1">The sequence shown here is derived from an EMBL/GenBank/DDBJ whole genome shotgun (WGS) entry which is preliminary data.</text>
</comment>
<protein>
    <submittedName>
        <fullName evidence="1">Unnamed protein product</fullName>
    </submittedName>
</protein>
<organism evidence="1 2">
    <name type="scientific">Phytophthora fragariaefolia</name>
    <dbReference type="NCBI Taxonomy" id="1490495"/>
    <lineage>
        <taxon>Eukaryota</taxon>
        <taxon>Sar</taxon>
        <taxon>Stramenopiles</taxon>
        <taxon>Oomycota</taxon>
        <taxon>Peronosporomycetes</taxon>
        <taxon>Peronosporales</taxon>
        <taxon>Peronosporaceae</taxon>
        <taxon>Phytophthora</taxon>
    </lineage>
</organism>
<dbReference type="AlphaFoldDB" id="A0A9W6WZS4"/>
<evidence type="ECO:0000313" key="1">
    <source>
        <dbReference type="EMBL" id="GMF23290.1"/>
    </source>
</evidence>
<proteinExistence type="predicted"/>